<feature type="binding site" evidence="13">
    <location>
        <position position="373"/>
    </location>
    <ligand>
        <name>Zn(2+)</name>
        <dbReference type="ChEBI" id="CHEBI:29105"/>
        <note>catalytic</note>
    </ligand>
</feature>
<keyword evidence="6 13" id="KW-0479">Metal-binding</keyword>
<feature type="binding site" evidence="12">
    <location>
        <begin position="321"/>
        <end position="326"/>
    </location>
    <ligand>
        <name>a peptide</name>
        <dbReference type="ChEBI" id="CHEBI:60466"/>
    </ligand>
</feature>
<evidence type="ECO:0000256" key="2">
    <source>
        <dbReference type="ARBA" id="ARBA00004496"/>
    </source>
</evidence>
<dbReference type="InterPro" id="IPR045357">
    <property type="entry name" value="Aminopeptidase_N-like_N"/>
</dbReference>
<keyword evidence="10" id="KW-0539">Nucleus</keyword>
<keyword evidence="17" id="KW-1185">Reference proteome</keyword>
<dbReference type="Gene3D" id="3.30.2010.30">
    <property type="match status" value="1"/>
</dbReference>
<dbReference type="AlphaFoldDB" id="A0A1Z5SXW3"/>
<feature type="domain" description="Peptidase M1 leukotriene A4 hydrolase/aminopeptidase C-terminal" evidence="15">
    <location>
        <begin position="520"/>
        <end position="665"/>
    </location>
</feature>
<dbReference type="GO" id="GO:0005829">
    <property type="term" value="C:cytosol"/>
    <property type="evidence" value="ECO:0007669"/>
    <property type="project" value="TreeGrafter"/>
</dbReference>
<dbReference type="FunCoup" id="A0A1Z5SXW3">
    <property type="interactions" value="1739"/>
</dbReference>
<feature type="binding site" evidence="13">
    <location>
        <position position="354"/>
    </location>
    <ligand>
        <name>Zn(2+)</name>
        <dbReference type="ChEBI" id="CHEBI:29105"/>
        <note>catalytic</note>
    </ligand>
</feature>
<comment type="cofactor">
    <cofactor evidence="13 14">
        <name>Zn(2+)</name>
        <dbReference type="ChEBI" id="CHEBI:29105"/>
    </cofactor>
    <text evidence="13 14">Binds 1 zinc ion per subunit.</text>
</comment>
<dbReference type="OrthoDB" id="79562at2759"/>
<dbReference type="GO" id="GO:0008237">
    <property type="term" value="F:metallopeptidase activity"/>
    <property type="evidence" value="ECO:0007669"/>
    <property type="project" value="UniProtKB-KW"/>
</dbReference>
<comment type="similarity">
    <text evidence="3 14">Belongs to the peptidase M1 family.</text>
</comment>
<organism evidence="16 17">
    <name type="scientific">Hortaea werneckii EXF-2000</name>
    <dbReference type="NCBI Taxonomy" id="1157616"/>
    <lineage>
        <taxon>Eukaryota</taxon>
        <taxon>Fungi</taxon>
        <taxon>Dikarya</taxon>
        <taxon>Ascomycota</taxon>
        <taxon>Pezizomycotina</taxon>
        <taxon>Dothideomycetes</taxon>
        <taxon>Dothideomycetidae</taxon>
        <taxon>Mycosphaerellales</taxon>
        <taxon>Teratosphaeriaceae</taxon>
        <taxon>Hortaea</taxon>
    </lineage>
</organism>
<dbReference type="Gene3D" id="1.10.390.10">
    <property type="entry name" value="Neutral Protease Domain 2"/>
    <property type="match status" value="1"/>
</dbReference>
<dbReference type="STRING" id="1157616.A0A1Z5SXW3"/>
<gene>
    <name evidence="16" type="ORF">BTJ68_10294</name>
</gene>
<dbReference type="InterPro" id="IPR012777">
    <property type="entry name" value="LTA4H"/>
</dbReference>
<feature type="binding site" evidence="13">
    <location>
        <position position="350"/>
    </location>
    <ligand>
        <name>Zn(2+)</name>
        <dbReference type="ChEBI" id="CHEBI:29105"/>
        <note>catalytic</note>
    </ligand>
</feature>
<keyword evidence="5 14" id="KW-0645">Protease</keyword>
<evidence type="ECO:0000256" key="13">
    <source>
        <dbReference type="PIRSR" id="PIRSR612777-3"/>
    </source>
</evidence>
<dbReference type="InterPro" id="IPR016024">
    <property type="entry name" value="ARM-type_fold"/>
</dbReference>
<dbReference type="GO" id="GO:0004177">
    <property type="term" value="F:aminopeptidase activity"/>
    <property type="evidence" value="ECO:0007669"/>
    <property type="project" value="TreeGrafter"/>
</dbReference>
<dbReference type="EMBL" id="MUNK01000196">
    <property type="protein sequence ID" value="OTA25813.1"/>
    <property type="molecule type" value="Genomic_DNA"/>
</dbReference>
<dbReference type="SUPFAM" id="SSF48371">
    <property type="entry name" value="ARM repeat"/>
    <property type="match status" value="1"/>
</dbReference>
<keyword evidence="9 14" id="KW-0482">Metalloprotease</keyword>
<dbReference type="EC" id="3.3.2.10" evidence="14"/>
<dbReference type="CDD" id="cd09599">
    <property type="entry name" value="M1_LTA4H"/>
    <property type="match status" value="1"/>
</dbReference>
<evidence type="ECO:0000256" key="4">
    <source>
        <dbReference type="ARBA" id="ARBA00022490"/>
    </source>
</evidence>
<evidence type="ECO:0000256" key="9">
    <source>
        <dbReference type="ARBA" id="ARBA00023049"/>
    </source>
</evidence>
<sequence length="671" mass="75974">MTTVFSFRCTFRLPKIALAQHSRTFISHSTCRAFSAMAIRPAPEFVAKETAANIHQPRDPNTLSNYNAFRTKHTEADFEIDFNAKRLKGTVHLTLEKLVKDASKVILDSSYLEVFGVKAGARELKYDLSTSRVEPYGSPLSIGVPETDSSELKLSIDVATTKDCTALQWLTPAQTSNKKHPYMFSQCQAIHARSLFPCQDTPDVKSTYTFNLRSPLPVLASGLPTGPRDFKPGQNGEPGTLLYTFHQAIPMPSYLFAIASGDLASASIGPRSTVWTGPEELNASQWEFEKDTEPYIQAAEKIVYPYAWTTYNVLVLPPSFPYGGMENPVYTFATPTVVSGDRQNVDVIAHELSHSWSGNLVSNASWEHFWLNEGWTTYLERRIQAAIHGSDKHRDFSAIIGWKALSDSIKQYGEDHEFTKLIPDLKGQDPDDAFSSIPYEKGFTFLYHLEKLIGKVKWDKFIPHYFTAFKEKSVDSYEFKATLLSFFAGDAEVSKKLENLDWDTWFYKPGFPPKPDFDTELADQCYELAKKWEALNESKADNWEPSPANINMFTSNQSVVFLETLQSSQTTLKPDLIDLMGKTYGFAQSKNVELVSRYYVLGLQARDEKVYAPAAELLGRIGRMKFVRPVFRELMKCDMGLAQKVYDANKETWHPICRDMVRKMLEKGPKE</sequence>
<dbReference type="Pfam" id="PF17900">
    <property type="entry name" value="Peptidase_M1_N"/>
    <property type="match status" value="1"/>
</dbReference>
<dbReference type="Gene3D" id="1.25.40.320">
    <property type="entry name" value="Peptidase M1, leukotriene A4 hydrolase/aminopeptidase C-terminal domain"/>
    <property type="match status" value="1"/>
</dbReference>
<dbReference type="VEuPathDB" id="FungiDB:BTJ68_10294"/>
<evidence type="ECO:0000256" key="7">
    <source>
        <dbReference type="ARBA" id="ARBA00022801"/>
    </source>
</evidence>
<evidence type="ECO:0000256" key="12">
    <source>
        <dbReference type="PIRSR" id="PIRSR612777-2"/>
    </source>
</evidence>
<evidence type="ECO:0000256" key="3">
    <source>
        <dbReference type="ARBA" id="ARBA00010136"/>
    </source>
</evidence>
<feature type="active site" description="Proton donor" evidence="11">
    <location>
        <position position="439"/>
    </location>
</feature>
<dbReference type="FunFam" id="1.25.40.320:FF:000001">
    <property type="entry name" value="Leukotriene A(4) hydrolase"/>
    <property type="match status" value="1"/>
</dbReference>
<evidence type="ECO:0000313" key="17">
    <source>
        <dbReference type="Proteomes" id="UP000194280"/>
    </source>
</evidence>
<dbReference type="SUPFAM" id="SSF55486">
    <property type="entry name" value="Metalloproteases ('zincins'), catalytic domain"/>
    <property type="match status" value="1"/>
</dbReference>
<dbReference type="InterPro" id="IPR001930">
    <property type="entry name" value="Peptidase_M1"/>
</dbReference>
<dbReference type="FunFam" id="2.60.40.1730:FF:000004">
    <property type="entry name" value="Leukotriene A(4) hydrolase"/>
    <property type="match status" value="1"/>
</dbReference>
<dbReference type="InterPro" id="IPR042097">
    <property type="entry name" value="Aminopeptidase_N-like_N_sf"/>
</dbReference>
<dbReference type="InterPro" id="IPR038502">
    <property type="entry name" value="M1_LTA-4_hydro/amino_C_sf"/>
</dbReference>
<dbReference type="FunFam" id="1.10.390.10:FF:000009">
    <property type="entry name" value="Leukotriene A(4) hydrolase"/>
    <property type="match status" value="1"/>
</dbReference>
<evidence type="ECO:0000256" key="10">
    <source>
        <dbReference type="ARBA" id="ARBA00023242"/>
    </source>
</evidence>
<dbReference type="Pfam" id="PF09127">
    <property type="entry name" value="Leuk-A4-hydro_C"/>
    <property type="match status" value="1"/>
</dbReference>
<reference evidence="16 17" key="1">
    <citation type="submission" date="2017-01" db="EMBL/GenBank/DDBJ databases">
        <title>The recent genome duplication of the halophilic yeast Hortaea werneckii: insights from long-read sequencing.</title>
        <authorList>
            <person name="Sinha S."/>
            <person name="Flibotte S."/>
            <person name="Neira M."/>
            <person name="Lenassi M."/>
            <person name="Gostincar C."/>
            <person name="Stajich J.E."/>
            <person name="Nislow C.E."/>
        </authorList>
    </citation>
    <scope>NUCLEOTIDE SEQUENCE [LARGE SCALE GENOMIC DNA]</scope>
    <source>
        <strain evidence="16 17">EXF-2000</strain>
    </source>
</reference>
<dbReference type="GO" id="GO:0005634">
    <property type="term" value="C:nucleus"/>
    <property type="evidence" value="ECO:0007669"/>
    <property type="project" value="UniProtKB-SubCell"/>
</dbReference>
<dbReference type="FunFam" id="3.30.2010.30:FF:000001">
    <property type="entry name" value="Leukotriene A(4) hydrolase"/>
    <property type="match status" value="1"/>
</dbReference>
<feature type="active site" description="Proton acceptor" evidence="11">
    <location>
        <position position="351"/>
    </location>
</feature>
<evidence type="ECO:0000256" key="5">
    <source>
        <dbReference type="ARBA" id="ARBA00022670"/>
    </source>
</evidence>
<dbReference type="PRINTS" id="PR00756">
    <property type="entry name" value="ALADIPTASE"/>
</dbReference>
<dbReference type="InterPro" id="IPR034015">
    <property type="entry name" value="M1_LTA4H"/>
</dbReference>
<feature type="binding site" evidence="12">
    <location>
        <begin position="623"/>
        <end position="625"/>
    </location>
    <ligand>
        <name>a peptide</name>
        <dbReference type="ChEBI" id="CHEBI:60466"/>
    </ligand>
</feature>
<dbReference type="InterPro" id="IPR049980">
    <property type="entry name" value="LTA4H_cat"/>
</dbReference>
<dbReference type="GO" id="GO:0008270">
    <property type="term" value="F:zinc ion binding"/>
    <property type="evidence" value="ECO:0007669"/>
    <property type="project" value="InterPro"/>
</dbReference>
<keyword evidence="7 14" id="KW-0378">Hydrolase</keyword>
<evidence type="ECO:0000256" key="1">
    <source>
        <dbReference type="ARBA" id="ARBA00004123"/>
    </source>
</evidence>
<comment type="subcellular location">
    <subcellularLocation>
        <location evidence="2 14">Cytoplasm</location>
    </subcellularLocation>
    <subcellularLocation>
        <location evidence="1">Nucleus</location>
    </subcellularLocation>
</comment>
<dbReference type="NCBIfam" id="TIGR02411">
    <property type="entry name" value="leuko_A4_hydro"/>
    <property type="match status" value="1"/>
</dbReference>
<dbReference type="GO" id="GO:0006508">
    <property type="term" value="P:proteolysis"/>
    <property type="evidence" value="ECO:0007669"/>
    <property type="project" value="UniProtKB-KW"/>
</dbReference>
<proteinExistence type="inferred from homology"/>
<dbReference type="InParanoid" id="A0A1Z5SXW3"/>
<dbReference type="Proteomes" id="UP000194280">
    <property type="component" value="Unassembled WGS sequence"/>
</dbReference>
<accession>A0A1Z5SXW3</accession>
<dbReference type="PANTHER" id="PTHR45726:SF3">
    <property type="entry name" value="LEUKOTRIENE A-4 HYDROLASE"/>
    <property type="match status" value="1"/>
</dbReference>
<evidence type="ECO:0000259" key="15">
    <source>
        <dbReference type="SMART" id="SM01263"/>
    </source>
</evidence>
<evidence type="ECO:0000313" key="16">
    <source>
        <dbReference type="EMBL" id="OTA25813.1"/>
    </source>
</evidence>
<evidence type="ECO:0000256" key="11">
    <source>
        <dbReference type="PIRSR" id="PIRSR612777-1"/>
    </source>
</evidence>
<dbReference type="Pfam" id="PF01433">
    <property type="entry name" value="Peptidase_M1"/>
    <property type="match status" value="1"/>
</dbReference>
<comment type="caution">
    <text evidence="16">The sequence shown here is derived from an EMBL/GenBank/DDBJ whole genome shotgun (WGS) entry which is preliminary data.</text>
</comment>
<dbReference type="SUPFAM" id="SSF63737">
    <property type="entry name" value="Leukotriene A4 hydrolase N-terminal domain"/>
    <property type="match status" value="1"/>
</dbReference>
<dbReference type="InterPro" id="IPR015211">
    <property type="entry name" value="Peptidase_M1_C"/>
</dbReference>
<dbReference type="EC" id="3.4.11.-" evidence="14"/>
<protein>
    <recommendedName>
        <fullName evidence="14">Leukotriene A(4) hydrolase</fullName>
        <shortName evidence="14">LTA-4 hydrolase</shortName>
        <ecNumber evidence="14">3.3.2.10</ecNumber>
        <ecNumber evidence="14">3.4.11.-</ecNumber>
    </recommendedName>
</protein>
<dbReference type="InterPro" id="IPR027268">
    <property type="entry name" value="Peptidase_M4/M1_CTD_sf"/>
</dbReference>
<comment type="catalytic activity">
    <reaction evidence="14">
        <text>an epoxide + H2O = an ethanediol</text>
        <dbReference type="Rhea" id="RHEA:19037"/>
        <dbReference type="ChEBI" id="CHEBI:15377"/>
        <dbReference type="ChEBI" id="CHEBI:32955"/>
        <dbReference type="ChEBI" id="CHEBI:140594"/>
        <dbReference type="EC" id="3.3.2.10"/>
    </reaction>
</comment>
<dbReference type="InterPro" id="IPR014782">
    <property type="entry name" value="Peptidase_M1_dom"/>
</dbReference>
<evidence type="ECO:0000256" key="6">
    <source>
        <dbReference type="ARBA" id="ARBA00022723"/>
    </source>
</evidence>
<evidence type="ECO:0000256" key="14">
    <source>
        <dbReference type="RuleBase" id="RU361141"/>
    </source>
</evidence>
<keyword evidence="8 13" id="KW-0862">Zinc</keyword>
<evidence type="ECO:0000256" key="8">
    <source>
        <dbReference type="ARBA" id="ARBA00022833"/>
    </source>
</evidence>
<dbReference type="PANTHER" id="PTHR45726">
    <property type="entry name" value="LEUKOTRIENE A-4 HYDROLASE"/>
    <property type="match status" value="1"/>
</dbReference>
<dbReference type="Gene3D" id="2.60.40.1730">
    <property type="entry name" value="tricorn interacting facor f3 domain"/>
    <property type="match status" value="1"/>
</dbReference>
<dbReference type="GO" id="GO:0004301">
    <property type="term" value="F:epoxide hydrolase activity"/>
    <property type="evidence" value="ECO:0007669"/>
    <property type="project" value="UniProtKB-EC"/>
</dbReference>
<keyword evidence="4 14" id="KW-0963">Cytoplasm</keyword>
<dbReference type="SMART" id="SM01263">
    <property type="entry name" value="Leuk-A4-hydro_C"/>
    <property type="match status" value="1"/>
</dbReference>
<name>A0A1Z5SXW3_HORWE</name>
<feature type="binding site" evidence="12">
    <location>
        <begin position="186"/>
        <end position="188"/>
    </location>
    <ligand>
        <name>a peptide</name>
        <dbReference type="ChEBI" id="CHEBI:60466"/>
    </ligand>
</feature>